<reference evidence="4" key="1">
    <citation type="submission" date="2016-02" db="EMBL/GenBank/DDBJ databases">
        <authorList>
            <person name="Schultz-Johansen M."/>
            <person name="Glaring M.A."/>
            <person name="Bech P.K."/>
            <person name="Stougaard P."/>
        </authorList>
    </citation>
    <scope>NUCLEOTIDE SEQUENCE [LARGE SCALE GENOMIC DNA]</scope>
    <source>
        <strain evidence="4">S66</strain>
    </source>
</reference>
<accession>A0A136A1Y4</accession>
<name>A0A136A1Y4_9ALTE</name>
<dbReference type="EMBL" id="LSNE01000005">
    <property type="protein sequence ID" value="KXI29160.1"/>
    <property type="molecule type" value="Genomic_DNA"/>
</dbReference>
<dbReference type="AlphaFoldDB" id="A0A136A1Y4"/>
<feature type="coiled-coil region" evidence="1">
    <location>
        <begin position="33"/>
        <end position="67"/>
    </location>
</feature>
<keyword evidence="2" id="KW-0732">Signal</keyword>
<comment type="caution">
    <text evidence="3">The sequence shown here is derived from an EMBL/GenBank/DDBJ whole genome shotgun (WGS) entry which is preliminary data.</text>
</comment>
<evidence type="ECO:0000313" key="3">
    <source>
        <dbReference type="EMBL" id="KXI29160.1"/>
    </source>
</evidence>
<protein>
    <recommendedName>
        <fullName evidence="5">AraC family transcriptional regulator</fullName>
    </recommendedName>
</protein>
<proteinExistence type="predicted"/>
<feature type="chain" id="PRO_5007469312" description="AraC family transcriptional regulator" evidence="2">
    <location>
        <begin position="35"/>
        <end position="186"/>
    </location>
</feature>
<evidence type="ECO:0000256" key="2">
    <source>
        <dbReference type="SAM" id="SignalP"/>
    </source>
</evidence>
<dbReference type="Proteomes" id="UP000070299">
    <property type="component" value="Unassembled WGS sequence"/>
</dbReference>
<evidence type="ECO:0008006" key="5">
    <source>
        <dbReference type="Google" id="ProtNLM"/>
    </source>
</evidence>
<evidence type="ECO:0000313" key="4">
    <source>
        <dbReference type="Proteomes" id="UP000070299"/>
    </source>
</evidence>
<keyword evidence="4" id="KW-1185">Reference proteome</keyword>
<keyword evidence="1" id="KW-0175">Coiled coil</keyword>
<dbReference type="STRING" id="1799789.AX660_13470"/>
<sequence>MFMINVKCFKSQFLASIKIVFLAMTLVFGAASQAQQTNDEQTLAEKLQQLKKDVIALNRDLFVLEEDLLFPSSTQLVVYLSMDVGNYFNLDSVELKLDDVSVTHYLYTEKQQAALVKGGVQKLHLANIAQGEHVLTAFFLGKGPHEREYKRATSFTFTKSADAKMLELQIVDVTANQQPEFKVIEL</sequence>
<organism evidence="3 4">
    <name type="scientific">Paraglaciecola hydrolytica</name>
    <dbReference type="NCBI Taxonomy" id="1799789"/>
    <lineage>
        <taxon>Bacteria</taxon>
        <taxon>Pseudomonadati</taxon>
        <taxon>Pseudomonadota</taxon>
        <taxon>Gammaproteobacteria</taxon>
        <taxon>Alteromonadales</taxon>
        <taxon>Alteromonadaceae</taxon>
        <taxon>Paraglaciecola</taxon>
    </lineage>
</organism>
<evidence type="ECO:0000256" key="1">
    <source>
        <dbReference type="SAM" id="Coils"/>
    </source>
</evidence>
<gene>
    <name evidence="3" type="ORF">AX660_13470</name>
</gene>
<feature type="signal peptide" evidence="2">
    <location>
        <begin position="1"/>
        <end position="34"/>
    </location>
</feature>